<sequence length="103" mass="11770">QQQQEEQEEEEEEEEEGEEEEEEEDTPPVDTVWAETRQYFFLLSSAGGQDIAQEFRSQEIDGQALLLLTEDHLVSTMNLKLGPALKLCAHINSLKDTHLHSSI</sequence>
<evidence type="ECO:0000256" key="1">
    <source>
        <dbReference type="SAM" id="MobiDB-lite"/>
    </source>
</evidence>
<organism evidence="3 4">
    <name type="scientific">Sphaeramia orbicularis</name>
    <name type="common">orbiculate cardinalfish</name>
    <dbReference type="NCBI Taxonomy" id="375764"/>
    <lineage>
        <taxon>Eukaryota</taxon>
        <taxon>Metazoa</taxon>
        <taxon>Chordata</taxon>
        <taxon>Craniata</taxon>
        <taxon>Vertebrata</taxon>
        <taxon>Euteleostomi</taxon>
        <taxon>Actinopterygii</taxon>
        <taxon>Neopterygii</taxon>
        <taxon>Teleostei</taxon>
        <taxon>Neoteleostei</taxon>
        <taxon>Acanthomorphata</taxon>
        <taxon>Gobiaria</taxon>
        <taxon>Kurtiformes</taxon>
        <taxon>Apogonoidei</taxon>
        <taxon>Apogonidae</taxon>
        <taxon>Apogoninae</taxon>
        <taxon>Sphaeramia</taxon>
    </lineage>
</organism>
<name>A0A673B2W0_9TELE</name>
<feature type="region of interest" description="Disordered" evidence="1">
    <location>
        <begin position="1"/>
        <end position="30"/>
    </location>
</feature>
<keyword evidence="4" id="KW-1185">Reference proteome</keyword>
<reference evidence="3" key="1">
    <citation type="submission" date="2019-06" db="EMBL/GenBank/DDBJ databases">
        <authorList>
            <consortium name="Wellcome Sanger Institute Data Sharing"/>
        </authorList>
    </citation>
    <scope>NUCLEOTIDE SEQUENCE [LARGE SCALE GENOMIC DNA]</scope>
</reference>
<reference evidence="3" key="3">
    <citation type="submission" date="2025-09" db="UniProtKB">
        <authorList>
            <consortium name="Ensembl"/>
        </authorList>
    </citation>
    <scope>IDENTIFICATION</scope>
</reference>
<dbReference type="PANTHER" id="PTHR12247:SF138">
    <property type="entry name" value="POLYHOMEOTIC DISTAL, ISOFORM A-RELATED"/>
    <property type="match status" value="1"/>
</dbReference>
<protein>
    <recommendedName>
        <fullName evidence="2">SAM domain-containing protein</fullName>
    </recommendedName>
</protein>
<dbReference type="AlphaFoldDB" id="A0A673B2W0"/>
<dbReference type="Ensembl" id="ENSSORT00005035921.1">
    <property type="protein sequence ID" value="ENSSORP00005034992.1"/>
    <property type="gene ID" value="ENSSORG00005016498.1"/>
</dbReference>
<evidence type="ECO:0000313" key="3">
    <source>
        <dbReference type="Ensembl" id="ENSSORP00005034992.1"/>
    </source>
</evidence>
<reference evidence="3" key="2">
    <citation type="submission" date="2025-08" db="UniProtKB">
        <authorList>
            <consortium name="Ensembl"/>
        </authorList>
    </citation>
    <scope>IDENTIFICATION</scope>
</reference>
<dbReference type="Pfam" id="PF00536">
    <property type="entry name" value="SAM_1"/>
    <property type="match status" value="1"/>
</dbReference>
<evidence type="ECO:0000313" key="4">
    <source>
        <dbReference type="Proteomes" id="UP000472271"/>
    </source>
</evidence>
<dbReference type="PANTHER" id="PTHR12247">
    <property type="entry name" value="POLYCOMB GROUP PROTEIN"/>
    <property type="match status" value="1"/>
</dbReference>
<dbReference type="SUPFAM" id="SSF47769">
    <property type="entry name" value="SAM/Pointed domain"/>
    <property type="match status" value="1"/>
</dbReference>
<dbReference type="GO" id="GO:0042393">
    <property type="term" value="F:histone binding"/>
    <property type="evidence" value="ECO:0007669"/>
    <property type="project" value="TreeGrafter"/>
</dbReference>
<evidence type="ECO:0000259" key="2">
    <source>
        <dbReference type="SMART" id="SM00454"/>
    </source>
</evidence>
<dbReference type="SMART" id="SM00454">
    <property type="entry name" value="SAM"/>
    <property type="match status" value="1"/>
</dbReference>
<proteinExistence type="predicted"/>
<dbReference type="InterPro" id="IPR001660">
    <property type="entry name" value="SAM"/>
</dbReference>
<dbReference type="InterPro" id="IPR050548">
    <property type="entry name" value="PcG_chromatin_remod_factors"/>
</dbReference>
<accession>A0A673B2W0</accession>
<feature type="compositionally biased region" description="Acidic residues" evidence="1">
    <location>
        <begin position="1"/>
        <end position="27"/>
    </location>
</feature>
<dbReference type="Gene3D" id="1.10.150.50">
    <property type="entry name" value="Transcription Factor, Ets-1"/>
    <property type="match status" value="1"/>
</dbReference>
<dbReference type="InParanoid" id="A0A673B2W0"/>
<dbReference type="GO" id="GO:0003682">
    <property type="term" value="F:chromatin binding"/>
    <property type="evidence" value="ECO:0007669"/>
    <property type="project" value="TreeGrafter"/>
</dbReference>
<dbReference type="GO" id="GO:0035102">
    <property type="term" value="C:PRC1 complex"/>
    <property type="evidence" value="ECO:0007669"/>
    <property type="project" value="TreeGrafter"/>
</dbReference>
<dbReference type="GO" id="GO:0045892">
    <property type="term" value="P:negative regulation of DNA-templated transcription"/>
    <property type="evidence" value="ECO:0007669"/>
    <property type="project" value="TreeGrafter"/>
</dbReference>
<dbReference type="InterPro" id="IPR013761">
    <property type="entry name" value="SAM/pointed_sf"/>
</dbReference>
<dbReference type="Proteomes" id="UP000472271">
    <property type="component" value="Chromosome 17"/>
</dbReference>
<feature type="domain" description="SAM" evidence="2">
    <location>
        <begin position="31"/>
        <end position="97"/>
    </location>
</feature>